<dbReference type="OrthoDB" id="1100725at2"/>
<reference evidence="1 2" key="1">
    <citation type="submission" date="2014-09" db="EMBL/GenBank/DDBJ databases">
        <title>Whole Genome Shotgun of Flavobacterium aquatile LMG 4008.</title>
        <authorList>
            <person name="Gale A.N."/>
            <person name="Pipes S.E."/>
            <person name="Newman J.D."/>
        </authorList>
    </citation>
    <scope>NUCLEOTIDE SEQUENCE [LARGE SCALE GENOMIC DNA]</scope>
    <source>
        <strain evidence="1 2">LMG 4008</strain>
    </source>
</reference>
<keyword evidence="2" id="KW-1185">Reference proteome</keyword>
<dbReference type="Proteomes" id="UP000029554">
    <property type="component" value="Unassembled WGS sequence"/>
</dbReference>
<protein>
    <submittedName>
        <fullName evidence="1">Uncharacterized protein</fullName>
    </submittedName>
</protein>
<comment type="caution">
    <text evidence="1">The sequence shown here is derived from an EMBL/GenBank/DDBJ whole genome shotgun (WGS) entry which is preliminary data.</text>
</comment>
<dbReference type="STRING" id="1453498.LG45_05610"/>
<gene>
    <name evidence="1" type="ORF">LG45_05610</name>
</gene>
<accession>A0A095U3H0</accession>
<evidence type="ECO:0000313" key="1">
    <source>
        <dbReference type="EMBL" id="KGD69108.1"/>
    </source>
</evidence>
<organism evidence="1 2">
    <name type="scientific">Flavobacterium aquatile LMG 4008 = ATCC 11947</name>
    <dbReference type="NCBI Taxonomy" id="1453498"/>
    <lineage>
        <taxon>Bacteria</taxon>
        <taxon>Pseudomonadati</taxon>
        <taxon>Bacteroidota</taxon>
        <taxon>Flavobacteriia</taxon>
        <taxon>Flavobacteriales</taxon>
        <taxon>Flavobacteriaceae</taxon>
        <taxon>Flavobacterium</taxon>
    </lineage>
</organism>
<evidence type="ECO:0000313" key="2">
    <source>
        <dbReference type="Proteomes" id="UP000029554"/>
    </source>
</evidence>
<dbReference type="AlphaFoldDB" id="A0A095U3H0"/>
<dbReference type="EMBL" id="JRHH01000002">
    <property type="protein sequence ID" value="KGD69108.1"/>
    <property type="molecule type" value="Genomic_DNA"/>
</dbReference>
<sequence length="323" mass="37068">MKKRLEAELISIAHRVLKLKNKSEVDQLYLETQKLYETLAILKFYGDNYDQVKATVAKEDLEEKLVASLETKTPEVEEENLKQVQMDKVVEPIVAEEKEEIVAEVEQVEEQEIVAAEEESEVQEEAVADEPVAEEVEEPVIVGEITVDEEDEIEDEVPVIEAKDDLDFEPIFELASEEEGEVEEPRAEEPKAKQNQISFEDLLGHNYSEPVFVKPNDVTASVPKKEIVEEKAEVVVDEKVSILNEKLAQGINIGLNDRVGFVKYLFNGSSEDFNRVLSQLNTFDTYSDAKNFINEMVKPDYNNWKGQDDFEERFMELVERKFK</sequence>
<name>A0A095U3H0_9FLAO</name>
<dbReference type="eggNOG" id="ENOG502ZA4I">
    <property type="taxonomic scope" value="Bacteria"/>
</dbReference>
<dbReference type="RefSeq" id="WP_035125129.1">
    <property type="nucleotide sequence ID" value="NZ_JRHH01000002.1"/>
</dbReference>
<proteinExistence type="predicted"/>